<sequence length="278" mass="33268">MEKFYNQFQSYPLSLHPNTSLFNTKTKNLAQKYGLRYPSDLSNLTGYVYPYLSPSALQVSNNWHAFLWFLDDKIDDPDCPKVEKEIILNHIIEYLSNKCKASHPITQFLDDEEMWLQYKESKCRFECERQAILMIQKGMIPKWDKEDYTVHEYEKIRFYDSGCETVWPLMFLDDGILPQYGVYTKFGNTIVCRVNDLYSYAKDVYRDKSNYNYFVYYMQENNCHLDEVINIVTEEVKNKWHMLKNANNNTAERVNYWCLGNLVWHHASERYKVDLSKL</sequence>
<protein>
    <submittedName>
        <fullName evidence="1">Terpenoid synthase</fullName>
    </submittedName>
</protein>
<dbReference type="SMR" id="A0A2I2L5I9"/>
<evidence type="ECO:0000313" key="1">
    <source>
        <dbReference type="EMBL" id="SNW62786.1"/>
    </source>
</evidence>
<reference evidence="3" key="2">
    <citation type="journal article" date="2023" name="J. Am. Chem. Soc.">
        <title>Function and Structure of a Terpene Synthase Encoded in a Giant Virus Genome.</title>
        <authorList>
            <person name="Jung Y."/>
            <person name="Mitsuhashi T."/>
            <person name="Sato S."/>
            <person name="Senda M."/>
            <person name="Senda T."/>
            <person name="Fujita M."/>
        </authorList>
    </citation>
    <scope>X-RAY CRYSTALLOGRAPHY (1.45 ANGSTROMS)</scope>
</reference>
<accession>A0A2I2L5I9</accession>
<dbReference type="GeneID" id="35382719"/>
<dbReference type="Gene3D" id="1.10.600.10">
    <property type="entry name" value="Farnesyl Diphosphate Synthase"/>
    <property type="match status" value="1"/>
</dbReference>
<dbReference type="InterPro" id="IPR008949">
    <property type="entry name" value="Isoprenoid_synthase_dom_sf"/>
</dbReference>
<name>A0A2I2L5I9_9VIRU</name>
<reference evidence="1" key="1">
    <citation type="submission" date="2017-08" db="EMBL/GenBank/DDBJ databases">
        <authorList>
            <consortium name="Urmite Genomes"/>
        </authorList>
    </citation>
    <scope>NUCLEOTIDE SEQUENCE [LARGE SCALE GENOMIC DNA]</scope>
    <source>
        <strain evidence="1">IHUMI-LCC2</strain>
    </source>
</reference>
<proteinExistence type="evidence at protein level"/>
<keyword evidence="3" id="KW-0002">3D-structure</keyword>
<keyword evidence="2" id="KW-1185">Reference proteome</keyword>
<evidence type="ECO:0007829" key="3">
    <source>
        <dbReference type="PDB" id="8JW3"/>
    </source>
</evidence>
<dbReference type="PDB" id="8JW3">
    <property type="method" value="X-ray"/>
    <property type="resolution" value="1.45 A"/>
    <property type="chains" value="A=1-278"/>
</dbReference>
<dbReference type="EMBL" id="LT906555">
    <property type="protein sequence ID" value="SNW62786.1"/>
    <property type="molecule type" value="Genomic_DNA"/>
</dbReference>
<dbReference type="Proteomes" id="UP000236316">
    <property type="component" value="Segment"/>
</dbReference>
<organism evidence="1">
    <name type="scientific">Orpheovirus IHUMI-LCC2</name>
    <dbReference type="NCBI Taxonomy" id="2023057"/>
    <lineage>
        <taxon>Viruses</taxon>
        <taxon>Varidnaviria</taxon>
        <taxon>Bamfordvirae</taxon>
        <taxon>Nucleocytoviricota</taxon>
        <taxon>Megaviricetes</taxon>
        <taxon>Pimascovirales</taxon>
        <taxon>Ocovirineae</taxon>
        <taxon>Orpheoviridae</taxon>
        <taxon>Alphaorpheovirus</taxon>
        <taxon>Alphaorpheovirus massiliense</taxon>
    </lineage>
</organism>
<dbReference type="Pfam" id="PF19086">
    <property type="entry name" value="Terpene_syn_C_2"/>
    <property type="match status" value="1"/>
</dbReference>
<dbReference type="KEGG" id="vg:35382719"/>
<dbReference type="SUPFAM" id="SSF48576">
    <property type="entry name" value="Terpenoid synthases"/>
    <property type="match status" value="1"/>
</dbReference>
<gene>
    <name evidence="1" type="ORF">ORPV_882</name>
</gene>
<evidence type="ECO:0000313" key="2">
    <source>
        <dbReference type="Proteomes" id="UP000236316"/>
    </source>
</evidence>
<dbReference type="RefSeq" id="YP_009449088.1">
    <property type="nucleotide sequence ID" value="NC_036594.1"/>
</dbReference>